<dbReference type="SUPFAM" id="SSF54427">
    <property type="entry name" value="NTF2-like"/>
    <property type="match status" value="1"/>
</dbReference>
<dbReference type="InterPro" id="IPR037401">
    <property type="entry name" value="SnoaL-like"/>
</dbReference>
<evidence type="ECO:0000259" key="1">
    <source>
        <dbReference type="Pfam" id="PF12680"/>
    </source>
</evidence>
<organism evidence="2 3">
    <name type="scientific">Geojedonia litorea</name>
    <dbReference type="NCBI Taxonomy" id="1268269"/>
    <lineage>
        <taxon>Bacteria</taxon>
        <taxon>Pseudomonadati</taxon>
        <taxon>Bacteroidota</taxon>
        <taxon>Flavobacteriia</taxon>
        <taxon>Flavobacteriales</taxon>
        <taxon>Flavobacteriaceae</taxon>
        <taxon>Geojedonia</taxon>
    </lineage>
</organism>
<reference evidence="3" key="1">
    <citation type="journal article" date="2019" name="Int. J. Syst. Evol. Microbiol.">
        <title>The Global Catalogue of Microorganisms (GCM) 10K type strain sequencing project: providing services to taxonomists for standard genome sequencing and annotation.</title>
        <authorList>
            <consortium name="The Broad Institute Genomics Platform"/>
            <consortium name="The Broad Institute Genome Sequencing Center for Infectious Disease"/>
            <person name="Wu L."/>
            <person name="Ma J."/>
        </authorList>
    </citation>
    <scope>NUCLEOTIDE SEQUENCE [LARGE SCALE GENOMIC DNA]</scope>
    <source>
        <strain evidence="3">CCUG 63682</strain>
    </source>
</reference>
<feature type="domain" description="SnoaL-like" evidence="1">
    <location>
        <begin position="7"/>
        <end position="108"/>
    </location>
</feature>
<protein>
    <submittedName>
        <fullName evidence="2">Nuclear transport factor 2 family protein</fullName>
    </submittedName>
</protein>
<dbReference type="Gene3D" id="3.10.450.50">
    <property type="match status" value="1"/>
</dbReference>
<evidence type="ECO:0000313" key="3">
    <source>
        <dbReference type="Proteomes" id="UP001595953"/>
    </source>
</evidence>
<dbReference type="InterPro" id="IPR032710">
    <property type="entry name" value="NTF2-like_dom_sf"/>
</dbReference>
<comment type="caution">
    <text evidence="2">The sequence shown here is derived from an EMBL/GenBank/DDBJ whole genome shotgun (WGS) entry which is preliminary data.</text>
</comment>
<accession>A0ABV9N5H5</accession>
<dbReference type="EMBL" id="JBHSGP010000023">
    <property type="protein sequence ID" value="MFC4723601.1"/>
    <property type="molecule type" value="Genomic_DNA"/>
</dbReference>
<dbReference type="Proteomes" id="UP001595953">
    <property type="component" value="Unassembled WGS sequence"/>
</dbReference>
<proteinExistence type="predicted"/>
<sequence>MKQLLVSFYSAFKELDAETMASCYHPEIVFQDPAFGILKGERAKNMWRMLCESQKGKDFKITYSQIEADDQLGSASWEALYTFSKTGRKVHNKIRASFEFKDGKIIKHTDDFDFNKWSSQAFGVRGAILGRTKFFRNKLRHRVNRMLSKFEDQLAAKKLL</sequence>
<dbReference type="Pfam" id="PF12680">
    <property type="entry name" value="SnoaL_2"/>
    <property type="match status" value="1"/>
</dbReference>
<keyword evidence="3" id="KW-1185">Reference proteome</keyword>
<evidence type="ECO:0000313" key="2">
    <source>
        <dbReference type="EMBL" id="MFC4723601.1"/>
    </source>
</evidence>
<gene>
    <name evidence="2" type="ORF">ACFO5O_14825</name>
</gene>
<name>A0ABV9N5H5_9FLAO</name>
<dbReference type="RefSeq" id="WP_387965192.1">
    <property type="nucleotide sequence ID" value="NZ_JBHSGP010000023.1"/>
</dbReference>